<evidence type="ECO:0000256" key="1">
    <source>
        <dbReference type="SAM" id="MobiDB-lite"/>
    </source>
</evidence>
<proteinExistence type="predicted"/>
<protein>
    <recommendedName>
        <fullName evidence="4">Core-binding (CB) domain-containing protein</fullName>
    </recommendedName>
</protein>
<sequence length="289" mass="31888">MANQIQPVAHARAYTRSDFIALRAFVQRVPAATIARLYFTADANGHEPTAGWVESYLRRMQADLVDLAVEHGSPALTDHLKQSARWHGSARLTAINLKMVEQAASLAVARPAPEHGVGMWFRPLVAVRLKEAGIGPLGELVVFCNARGGTRDPAHRPGAGAPHRRMGAPARDGTGHGRVGRRRARTVHGRRPRDHRDRRRPCAHAPLVPLERMALRAALSGADGANRSPAFAYIHARNDLEAVRAYLYQYRDKSKTLRAYTKELERFLLWTVSVRGKALSSVLADDCEA</sequence>
<dbReference type="EMBL" id="CADIKH010000123">
    <property type="protein sequence ID" value="CAB3774485.1"/>
    <property type="molecule type" value="Genomic_DNA"/>
</dbReference>
<keyword evidence="3" id="KW-1185">Reference proteome</keyword>
<accession>A0A6J5FB92</accession>
<dbReference type="RefSeq" id="WP_246356306.1">
    <property type="nucleotide sequence ID" value="NZ_CADIKH010000123.1"/>
</dbReference>
<reference evidence="2 3" key="1">
    <citation type="submission" date="2020-04" db="EMBL/GenBank/DDBJ databases">
        <authorList>
            <person name="De Canck E."/>
        </authorList>
    </citation>
    <scope>NUCLEOTIDE SEQUENCE [LARGE SCALE GENOMIC DNA]</scope>
    <source>
        <strain evidence="2 3">LMG 29542</strain>
    </source>
</reference>
<dbReference type="Proteomes" id="UP000494363">
    <property type="component" value="Unassembled WGS sequence"/>
</dbReference>
<feature type="region of interest" description="Disordered" evidence="1">
    <location>
        <begin position="152"/>
        <end position="199"/>
    </location>
</feature>
<name>A0A6J5FB92_9BURK</name>
<gene>
    <name evidence="2" type="ORF">LMG29542_07862</name>
</gene>
<evidence type="ECO:0000313" key="3">
    <source>
        <dbReference type="Proteomes" id="UP000494363"/>
    </source>
</evidence>
<evidence type="ECO:0008006" key="4">
    <source>
        <dbReference type="Google" id="ProtNLM"/>
    </source>
</evidence>
<evidence type="ECO:0000313" key="2">
    <source>
        <dbReference type="EMBL" id="CAB3774485.1"/>
    </source>
</evidence>
<feature type="compositionally biased region" description="Basic residues" evidence="1">
    <location>
        <begin position="178"/>
        <end position="199"/>
    </location>
</feature>
<organism evidence="2 3">
    <name type="scientific">Paraburkholderia humisilvae</name>
    <dbReference type="NCBI Taxonomy" id="627669"/>
    <lineage>
        <taxon>Bacteria</taxon>
        <taxon>Pseudomonadati</taxon>
        <taxon>Pseudomonadota</taxon>
        <taxon>Betaproteobacteria</taxon>
        <taxon>Burkholderiales</taxon>
        <taxon>Burkholderiaceae</taxon>
        <taxon>Paraburkholderia</taxon>
    </lineage>
</organism>
<dbReference type="AlphaFoldDB" id="A0A6J5FB92"/>